<name>A0A7U3ZQF2_RUNSL</name>
<keyword evidence="2" id="KW-0444">Lipid biosynthesis</keyword>
<evidence type="ECO:0000256" key="2">
    <source>
        <dbReference type="ARBA" id="ARBA00022516"/>
    </source>
</evidence>
<dbReference type="KEGG" id="rsi:Runsl_5172"/>
<reference evidence="14" key="1">
    <citation type="submission" date="2011-06" db="EMBL/GenBank/DDBJ databases">
        <title>The complete genome of chromosome of Runella slithyformis DSM 19594.</title>
        <authorList>
            <consortium name="US DOE Joint Genome Institute (JGI-PGF)"/>
            <person name="Lucas S."/>
            <person name="Han J."/>
            <person name="Lapidus A."/>
            <person name="Bruce D."/>
            <person name="Goodwin L."/>
            <person name="Pitluck S."/>
            <person name="Peters L."/>
            <person name="Kyrpides N."/>
            <person name="Mavromatis K."/>
            <person name="Ivanova N."/>
            <person name="Ovchinnikova G."/>
            <person name="Zhang X."/>
            <person name="Misra M."/>
            <person name="Detter J.C."/>
            <person name="Tapia R."/>
            <person name="Han C."/>
            <person name="Land M."/>
            <person name="Hauser L."/>
            <person name="Markowitz V."/>
            <person name="Cheng J.-F."/>
            <person name="Hugenholtz P."/>
            <person name="Woyke T."/>
            <person name="Wu D."/>
            <person name="Tindall B."/>
            <person name="Faehrich R."/>
            <person name="Brambilla E."/>
            <person name="Klenk H.-P."/>
            <person name="Eisen J.A."/>
        </authorList>
    </citation>
    <scope>NUCLEOTIDE SEQUENCE [LARGE SCALE GENOMIC DNA]</scope>
    <source>
        <strain evidence="14">ATCC 29530 / DSM 19594 / LMG 11500 / NCIMB 11436 / LSU 4</strain>
    </source>
</reference>
<evidence type="ECO:0000256" key="3">
    <source>
        <dbReference type="ARBA" id="ARBA00022679"/>
    </source>
</evidence>
<keyword evidence="11" id="KW-1208">Phospholipid metabolism</keyword>
<evidence type="ECO:0000256" key="6">
    <source>
        <dbReference type="ARBA" id="ARBA00022777"/>
    </source>
</evidence>
<dbReference type="PANTHER" id="PTHR12358:SF106">
    <property type="entry name" value="LIPID KINASE YEGS"/>
    <property type="match status" value="1"/>
</dbReference>
<gene>
    <name evidence="13" type="ordered locus">Runsl_5172</name>
</gene>
<keyword evidence="8" id="KW-0460">Magnesium</keyword>
<sequence>MISGKKALLIINPTSGTQSNKQRNLLLFLLEKHTSRLFESQIVLTTHANHATQQALRAVEQGFDYVIAAGGDGTVNEVAKALVNTPTALGILPLGSGNGLARHLGISMSIEKAIRQLCAQKTIDIDACTANQILFFCTAGVGFDACVAARFATYSSRGLQRYARVSLQSFLKYKAVDYVVELDGRQLQLPAFTVTFANASQYGNNAYIAPQAKIDDGLINVCLLSPFPKALGPIMAARLFRGTLPQSSYTQTYSVQQAKITAPDKLLIHFDGEPLQLDTNELTVSIQPRCLKVLV</sequence>
<dbReference type="SUPFAM" id="SSF111331">
    <property type="entry name" value="NAD kinase/diacylglycerol kinase-like"/>
    <property type="match status" value="1"/>
</dbReference>
<keyword evidence="6" id="KW-0418">Kinase</keyword>
<dbReference type="EMBL" id="CP002859">
    <property type="protein sequence ID" value="AEI51472.1"/>
    <property type="molecule type" value="Genomic_DNA"/>
</dbReference>
<dbReference type="GO" id="GO:0008654">
    <property type="term" value="P:phospholipid biosynthetic process"/>
    <property type="evidence" value="ECO:0007669"/>
    <property type="project" value="UniProtKB-KW"/>
</dbReference>
<dbReference type="Gene3D" id="2.60.200.40">
    <property type="match status" value="1"/>
</dbReference>
<dbReference type="PROSITE" id="PS50146">
    <property type="entry name" value="DAGK"/>
    <property type="match status" value="1"/>
</dbReference>
<dbReference type="InterPro" id="IPR001206">
    <property type="entry name" value="Diacylglycerol_kinase_cat_dom"/>
</dbReference>
<keyword evidence="7" id="KW-0067">ATP-binding</keyword>
<evidence type="ECO:0000256" key="10">
    <source>
        <dbReference type="ARBA" id="ARBA00023209"/>
    </source>
</evidence>
<keyword evidence="14" id="KW-1185">Reference proteome</keyword>
<keyword evidence="4" id="KW-0479">Metal-binding</keyword>
<dbReference type="Pfam" id="PF00781">
    <property type="entry name" value="DAGK_cat"/>
    <property type="match status" value="1"/>
</dbReference>
<accession>A0A7U3ZQF2</accession>
<dbReference type="AlphaFoldDB" id="A0A7U3ZQF2"/>
<dbReference type="GO" id="GO:0005886">
    <property type="term" value="C:plasma membrane"/>
    <property type="evidence" value="ECO:0007669"/>
    <property type="project" value="TreeGrafter"/>
</dbReference>
<evidence type="ECO:0000256" key="9">
    <source>
        <dbReference type="ARBA" id="ARBA00023098"/>
    </source>
</evidence>
<dbReference type="GO" id="GO:0005524">
    <property type="term" value="F:ATP binding"/>
    <property type="evidence" value="ECO:0007669"/>
    <property type="project" value="UniProtKB-KW"/>
</dbReference>
<dbReference type="RefSeq" id="WP_013930746.1">
    <property type="nucleotide sequence ID" value="NC_015703.1"/>
</dbReference>
<dbReference type="NCBIfam" id="TIGR00147">
    <property type="entry name" value="YegS/Rv2252/BmrU family lipid kinase"/>
    <property type="match status" value="1"/>
</dbReference>
<evidence type="ECO:0000313" key="13">
    <source>
        <dbReference type="EMBL" id="AEI51472.1"/>
    </source>
</evidence>
<dbReference type="GO" id="GO:0046872">
    <property type="term" value="F:metal ion binding"/>
    <property type="evidence" value="ECO:0007669"/>
    <property type="project" value="UniProtKB-KW"/>
</dbReference>
<dbReference type="InterPro" id="IPR045540">
    <property type="entry name" value="YegS/DAGK_C"/>
</dbReference>
<evidence type="ECO:0000313" key="14">
    <source>
        <dbReference type="Proteomes" id="UP000000493"/>
    </source>
</evidence>
<keyword evidence="5" id="KW-0547">Nucleotide-binding</keyword>
<dbReference type="GO" id="GO:0016301">
    <property type="term" value="F:kinase activity"/>
    <property type="evidence" value="ECO:0007669"/>
    <property type="project" value="UniProtKB-KW"/>
</dbReference>
<keyword evidence="9" id="KW-0443">Lipid metabolism</keyword>
<dbReference type="Proteomes" id="UP000000493">
    <property type="component" value="Chromosome"/>
</dbReference>
<dbReference type="Pfam" id="PF19279">
    <property type="entry name" value="YegS_C"/>
    <property type="match status" value="1"/>
</dbReference>
<evidence type="ECO:0000256" key="8">
    <source>
        <dbReference type="ARBA" id="ARBA00022842"/>
    </source>
</evidence>
<dbReference type="InterPro" id="IPR005218">
    <property type="entry name" value="Diacylglycerol/lipid_kinase"/>
</dbReference>
<organism evidence="13 14">
    <name type="scientific">Runella slithyformis (strain ATCC 29530 / DSM 19594 / LMG 11500 / NCIMB 11436 / LSU 4)</name>
    <dbReference type="NCBI Taxonomy" id="761193"/>
    <lineage>
        <taxon>Bacteria</taxon>
        <taxon>Pseudomonadati</taxon>
        <taxon>Bacteroidota</taxon>
        <taxon>Cytophagia</taxon>
        <taxon>Cytophagales</taxon>
        <taxon>Spirosomataceae</taxon>
        <taxon>Runella</taxon>
    </lineage>
</organism>
<keyword evidence="3" id="KW-0808">Transferase</keyword>
<dbReference type="InterPro" id="IPR050187">
    <property type="entry name" value="Lipid_Phosphate_FormReg"/>
</dbReference>
<feature type="domain" description="DAGKc" evidence="12">
    <location>
        <begin position="2"/>
        <end position="134"/>
    </location>
</feature>
<reference evidence="13 14" key="2">
    <citation type="journal article" date="2012" name="Stand. Genomic Sci.">
        <title>Complete genome sequence of the aquatic bacterium Runella slithyformis type strain (LSU 4(T)).</title>
        <authorList>
            <person name="Copeland A."/>
            <person name="Zhang X."/>
            <person name="Misra M."/>
            <person name="Lapidus A."/>
            <person name="Nolan M."/>
            <person name="Lucas S."/>
            <person name="Deshpande S."/>
            <person name="Cheng J.F."/>
            <person name="Tapia R."/>
            <person name="Goodwin L.A."/>
            <person name="Pitluck S."/>
            <person name="Liolios K."/>
            <person name="Pagani I."/>
            <person name="Ivanova N."/>
            <person name="Mikhailova N."/>
            <person name="Pati A."/>
            <person name="Chen A."/>
            <person name="Palaniappan K."/>
            <person name="Land M."/>
            <person name="Hauser L."/>
            <person name="Pan C."/>
            <person name="Jeffries C.D."/>
            <person name="Detter J.C."/>
            <person name="Brambilla E.M."/>
            <person name="Rohde M."/>
            <person name="Djao O.D."/>
            <person name="Goker M."/>
            <person name="Sikorski J."/>
            <person name="Tindall B.J."/>
            <person name="Woyke T."/>
            <person name="Bristow J."/>
            <person name="Eisen J.A."/>
            <person name="Markowitz V."/>
            <person name="Hugenholtz P."/>
            <person name="Kyrpides N.C."/>
            <person name="Klenk H.P."/>
            <person name="Mavromatis K."/>
        </authorList>
    </citation>
    <scope>NUCLEOTIDE SEQUENCE [LARGE SCALE GENOMIC DNA]</scope>
    <source>
        <strain evidence="14">ATCC 29530 / DSM 19594 / LMG 11500 / NCIMB 11436 / LSU 4</strain>
    </source>
</reference>
<evidence type="ECO:0000256" key="7">
    <source>
        <dbReference type="ARBA" id="ARBA00022840"/>
    </source>
</evidence>
<evidence type="ECO:0000256" key="1">
    <source>
        <dbReference type="ARBA" id="ARBA00001946"/>
    </source>
</evidence>
<dbReference type="SMART" id="SM00046">
    <property type="entry name" value="DAGKc"/>
    <property type="match status" value="1"/>
</dbReference>
<protein>
    <recommendedName>
        <fullName evidence="12">DAGKc domain-containing protein</fullName>
    </recommendedName>
</protein>
<proteinExistence type="predicted"/>
<comment type="cofactor">
    <cofactor evidence="1">
        <name>Mg(2+)</name>
        <dbReference type="ChEBI" id="CHEBI:18420"/>
    </cofactor>
</comment>
<dbReference type="InterPro" id="IPR016064">
    <property type="entry name" value="NAD/diacylglycerol_kinase_sf"/>
</dbReference>
<dbReference type="InterPro" id="IPR017438">
    <property type="entry name" value="ATP-NAD_kinase_N"/>
</dbReference>
<evidence type="ECO:0000256" key="4">
    <source>
        <dbReference type="ARBA" id="ARBA00022723"/>
    </source>
</evidence>
<dbReference type="PANTHER" id="PTHR12358">
    <property type="entry name" value="SPHINGOSINE KINASE"/>
    <property type="match status" value="1"/>
</dbReference>
<evidence type="ECO:0000256" key="5">
    <source>
        <dbReference type="ARBA" id="ARBA00022741"/>
    </source>
</evidence>
<evidence type="ECO:0000256" key="11">
    <source>
        <dbReference type="ARBA" id="ARBA00023264"/>
    </source>
</evidence>
<dbReference type="Gene3D" id="3.40.50.10330">
    <property type="entry name" value="Probable inorganic polyphosphate/atp-NAD kinase, domain 1"/>
    <property type="match status" value="1"/>
</dbReference>
<keyword evidence="10" id="KW-0594">Phospholipid biosynthesis</keyword>
<evidence type="ECO:0000259" key="12">
    <source>
        <dbReference type="PROSITE" id="PS50146"/>
    </source>
</evidence>